<proteinExistence type="inferred from homology"/>
<evidence type="ECO:0000256" key="3">
    <source>
        <dbReference type="ARBA" id="ARBA00022475"/>
    </source>
</evidence>
<dbReference type="InterPro" id="IPR043149">
    <property type="entry name" value="TagF_N"/>
</dbReference>
<evidence type="ECO:0000256" key="4">
    <source>
        <dbReference type="ARBA" id="ARBA00022679"/>
    </source>
</evidence>
<dbReference type="PANTHER" id="PTHR37316:SF3">
    <property type="entry name" value="TEICHOIC ACID GLYCEROL-PHOSPHATE TRANSFERASE"/>
    <property type="match status" value="1"/>
</dbReference>
<dbReference type="RefSeq" id="WP_206967157.1">
    <property type="nucleotide sequence ID" value="NZ_JAFLVX010000024.1"/>
</dbReference>
<comment type="caution">
    <text evidence="7">The sequence shown here is derived from an EMBL/GenBank/DDBJ whole genome shotgun (WGS) entry which is preliminary data.</text>
</comment>
<dbReference type="InterPro" id="IPR051612">
    <property type="entry name" value="Teichoic_Acid_Biosynth"/>
</dbReference>
<dbReference type="PANTHER" id="PTHR37316">
    <property type="entry name" value="TEICHOIC ACID GLYCEROL-PHOSPHATE PRIMASE"/>
    <property type="match status" value="1"/>
</dbReference>
<gene>
    <name evidence="7" type="ORF">DOK76_09510</name>
</gene>
<keyword evidence="3" id="KW-1003">Cell membrane</keyword>
<name>A0ABS3HU78_9ENTE</name>
<dbReference type="Gene3D" id="3.40.50.11820">
    <property type="match status" value="1"/>
</dbReference>
<dbReference type="Pfam" id="PF04464">
    <property type="entry name" value="Glyphos_transf"/>
    <property type="match status" value="1"/>
</dbReference>
<organism evidence="7 8">
    <name type="scientific">Candidatus Vagococcus giribetii</name>
    <dbReference type="NCBI Taxonomy" id="2230876"/>
    <lineage>
        <taxon>Bacteria</taxon>
        <taxon>Bacillati</taxon>
        <taxon>Bacillota</taxon>
        <taxon>Bacilli</taxon>
        <taxon>Lactobacillales</taxon>
        <taxon>Enterococcaceae</taxon>
        <taxon>Vagococcus</taxon>
    </lineage>
</organism>
<dbReference type="InterPro" id="IPR043148">
    <property type="entry name" value="TagF_C"/>
</dbReference>
<keyword evidence="5" id="KW-0777">Teichoic acid biosynthesis</keyword>
<protein>
    <submittedName>
        <fullName evidence="7">CDP-glycerol glycerophosphotransferase family protein</fullName>
    </submittedName>
</protein>
<comment type="subcellular location">
    <subcellularLocation>
        <location evidence="1">Cell membrane</location>
        <topology evidence="1">Peripheral membrane protein</topology>
    </subcellularLocation>
</comment>
<evidence type="ECO:0000256" key="2">
    <source>
        <dbReference type="ARBA" id="ARBA00010488"/>
    </source>
</evidence>
<keyword evidence="4" id="KW-0808">Transferase</keyword>
<dbReference type="EMBL" id="JAFLVX010000024">
    <property type="protein sequence ID" value="MBO0477309.1"/>
    <property type="molecule type" value="Genomic_DNA"/>
</dbReference>
<accession>A0ABS3HU78</accession>
<evidence type="ECO:0000313" key="7">
    <source>
        <dbReference type="EMBL" id="MBO0477309.1"/>
    </source>
</evidence>
<keyword evidence="6" id="KW-0472">Membrane</keyword>
<comment type="similarity">
    <text evidence="2">Belongs to the CDP-glycerol glycerophosphotransferase family.</text>
</comment>
<evidence type="ECO:0000256" key="5">
    <source>
        <dbReference type="ARBA" id="ARBA00022944"/>
    </source>
</evidence>
<dbReference type="SUPFAM" id="SSF53756">
    <property type="entry name" value="UDP-Glycosyltransferase/glycogen phosphorylase"/>
    <property type="match status" value="1"/>
</dbReference>
<evidence type="ECO:0000313" key="8">
    <source>
        <dbReference type="Proteomes" id="UP000664857"/>
    </source>
</evidence>
<dbReference type="InterPro" id="IPR007554">
    <property type="entry name" value="Glycerophosphate_synth"/>
</dbReference>
<dbReference type="Gene3D" id="3.40.50.12580">
    <property type="match status" value="1"/>
</dbReference>
<keyword evidence="8" id="KW-1185">Reference proteome</keyword>
<evidence type="ECO:0000256" key="1">
    <source>
        <dbReference type="ARBA" id="ARBA00004202"/>
    </source>
</evidence>
<evidence type="ECO:0000256" key="6">
    <source>
        <dbReference type="ARBA" id="ARBA00023136"/>
    </source>
</evidence>
<reference evidence="7 8" key="1">
    <citation type="submission" date="2021-03" db="EMBL/GenBank/DDBJ databases">
        <title>Enterococcal diversity collection.</title>
        <authorList>
            <person name="Gilmore M.S."/>
            <person name="Schwartzman J."/>
            <person name="Van Tyne D."/>
            <person name="Martin M."/>
            <person name="Earl A.M."/>
            <person name="Manson A.L."/>
            <person name="Straub T."/>
            <person name="Salamzade R."/>
            <person name="Saavedra J."/>
            <person name="Lebreton F."/>
            <person name="Prichula J."/>
            <person name="Schaufler K."/>
            <person name="Gaca A."/>
            <person name="Sgardioli B."/>
            <person name="Wagenaar J."/>
            <person name="Strong T."/>
        </authorList>
    </citation>
    <scope>NUCLEOTIDE SEQUENCE [LARGE SCALE GENOMIC DNA]</scope>
    <source>
        <strain evidence="7 8">DIV0080</strain>
    </source>
</reference>
<sequence>MRPLNLINKILPKNKKTIVLYSNLGFRDNVKYLYDYLIENGYNESYKIVCSVDDYNEYSKLKPKNTLFISNKRGLVYFLTSKYFFYCFGKYPIYPSNKQIVINLWHGMPLKKIGLLEEVNRQNKYDYFSYVLSTSTYFSRFMEGAFGCDNERVLVCGQPRTDRFFSEIEFDSSKLFQEKYKKIFLWMPTFRFSEKLNVINSSDSSSNGLPLFNSIENLGLLNENLIKLDSCIVVKLHPMQTELLDLKERFSNIFFVNESWLKENNQDLYSLVSYSDALITDYSSIYFDYLLLDKPIGFTLDDIEDYKKNRGFIIENPLELMPGEKIYTNEMFLSFLTSICLGEDKYRLDRNRLNNILNTYNDGKNCERIIKFCGISK</sequence>
<dbReference type="Proteomes" id="UP000664857">
    <property type="component" value="Unassembled WGS sequence"/>
</dbReference>